<sequence length="141" mass="16250">MPDLSTGYRGRGCAKGVKQWGTRTMLEVVFDDKFLPLNENGSKLKQRNGLIVRNPHRVPLTYLDWRAEPIDIKDVIWREIQVKAKMNSLSRGRHGPAHRTGQKHFSQIRHEMKAAGHVMDKMSIFIKTRDPNDSDVKDFVV</sequence>
<dbReference type="Proteomes" id="UP001062846">
    <property type="component" value="Chromosome 10"/>
</dbReference>
<comment type="caution">
    <text evidence="1">The sequence shown here is derived from an EMBL/GenBank/DDBJ whole genome shotgun (WGS) entry which is preliminary data.</text>
</comment>
<accession>A0ACC0M5X0</accession>
<organism evidence="1 2">
    <name type="scientific">Rhododendron molle</name>
    <name type="common">Chinese azalea</name>
    <name type="synonym">Azalea mollis</name>
    <dbReference type="NCBI Taxonomy" id="49168"/>
    <lineage>
        <taxon>Eukaryota</taxon>
        <taxon>Viridiplantae</taxon>
        <taxon>Streptophyta</taxon>
        <taxon>Embryophyta</taxon>
        <taxon>Tracheophyta</taxon>
        <taxon>Spermatophyta</taxon>
        <taxon>Magnoliopsida</taxon>
        <taxon>eudicotyledons</taxon>
        <taxon>Gunneridae</taxon>
        <taxon>Pentapetalae</taxon>
        <taxon>asterids</taxon>
        <taxon>Ericales</taxon>
        <taxon>Ericaceae</taxon>
        <taxon>Ericoideae</taxon>
        <taxon>Rhodoreae</taxon>
        <taxon>Rhododendron</taxon>
    </lineage>
</organism>
<evidence type="ECO:0000313" key="1">
    <source>
        <dbReference type="EMBL" id="KAI8535974.1"/>
    </source>
</evidence>
<proteinExistence type="predicted"/>
<evidence type="ECO:0000313" key="2">
    <source>
        <dbReference type="Proteomes" id="UP001062846"/>
    </source>
</evidence>
<dbReference type="EMBL" id="CM046397">
    <property type="protein sequence ID" value="KAI8535974.1"/>
    <property type="molecule type" value="Genomic_DNA"/>
</dbReference>
<reference evidence="1" key="1">
    <citation type="submission" date="2022-02" db="EMBL/GenBank/DDBJ databases">
        <title>Plant Genome Project.</title>
        <authorList>
            <person name="Zhang R.-G."/>
        </authorList>
    </citation>
    <scope>NUCLEOTIDE SEQUENCE</scope>
    <source>
        <strain evidence="1">AT1</strain>
    </source>
</reference>
<name>A0ACC0M5X0_RHOML</name>
<keyword evidence="2" id="KW-1185">Reference proteome</keyword>
<protein>
    <submittedName>
        <fullName evidence="1">Uncharacterized protein</fullName>
    </submittedName>
</protein>
<gene>
    <name evidence="1" type="ORF">RHMOL_Rhmol10G0218500</name>
</gene>